<evidence type="ECO:0000313" key="8">
    <source>
        <dbReference type="EMBL" id="GKI20437.1"/>
    </source>
</evidence>
<keyword evidence="4" id="KW-0106">Calcium</keyword>
<dbReference type="Proteomes" id="UP001055105">
    <property type="component" value="Unassembled WGS sequence"/>
</dbReference>
<comment type="PTM">
    <text evidence="5">The conversion to 3-oxoalanine (also known as C-formylglycine, FGly), of a serine or cysteine residue in prokaryotes and of a cysteine residue in eukaryotes, is critical for catalytic activity.</text>
</comment>
<sequence length="464" mass="52378">MNTSTLRLTGLSALSLAAGACTDGSVQNDPRPNIVLFLADDIGAECFGCMGGVSYDTHTIDSLARNGLFFPNMHAQPLSSPSRVQLMTGQYNDRNYVCFGYMNDDEPNFAQLARQAGYTTGMFGKWQLGRDRGMPTRLGWDEWCLFQLDVYKEFNGPTGTDRYANCMMDNHGHYEYSTYGPDGFEGAAFEFLDRQKESGKPFLLYCSTPLVHTPHTPTPDSESWDMDFLGRFGKDTSNFRDMVAYLDKKVGRMVRRLKENGQWDNTIFIFTSDNGTSTRIVSQMADGTLRRGGKGDPRGVGTSVPLIVCWGDRIAPRVSERLADFTDFFPTFADAMRIGIPAEWKLDGVSLYPEIAGQKPLEKEISLMHYNPLWPTAPAPYASRAARTAEYKYYWDGRFYNTKEDFMEEHPIDVASCSDEVKAIYHKLKDRVDECPDFRPDMPGAPRRGDYGTFYDFAEPNNPF</sequence>
<comment type="similarity">
    <text evidence="1">Belongs to the sulfatase family.</text>
</comment>
<evidence type="ECO:0000256" key="5">
    <source>
        <dbReference type="PIRSR" id="PIRSR600917-52"/>
    </source>
</evidence>
<gene>
    <name evidence="8" type="primary">arsA_1</name>
    <name evidence="8" type="ORF">CE91St16_33450</name>
</gene>
<dbReference type="InterPro" id="IPR050738">
    <property type="entry name" value="Sulfatase"/>
</dbReference>
<evidence type="ECO:0000256" key="2">
    <source>
        <dbReference type="ARBA" id="ARBA00022723"/>
    </source>
</evidence>
<dbReference type="PANTHER" id="PTHR42693:SF53">
    <property type="entry name" value="ENDO-4-O-SULFATASE"/>
    <property type="match status" value="1"/>
</dbReference>
<dbReference type="SUPFAM" id="SSF53649">
    <property type="entry name" value="Alkaline phosphatase-like"/>
    <property type="match status" value="1"/>
</dbReference>
<dbReference type="InterPro" id="IPR000917">
    <property type="entry name" value="Sulfatase_N"/>
</dbReference>
<dbReference type="AlphaFoldDB" id="A0AA37KUV8"/>
<comment type="caution">
    <text evidence="8">The sequence shown here is derived from an EMBL/GenBank/DDBJ whole genome shotgun (WGS) entry which is preliminary data.</text>
</comment>
<evidence type="ECO:0000256" key="3">
    <source>
        <dbReference type="ARBA" id="ARBA00022801"/>
    </source>
</evidence>
<dbReference type="PANTHER" id="PTHR42693">
    <property type="entry name" value="ARYLSULFATASE FAMILY MEMBER"/>
    <property type="match status" value="1"/>
</dbReference>
<dbReference type="InterPro" id="IPR024607">
    <property type="entry name" value="Sulfatase_CS"/>
</dbReference>
<dbReference type="GO" id="GO:0004065">
    <property type="term" value="F:arylsulfatase activity"/>
    <property type="evidence" value="ECO:0007669"/>
    <property type="project" value="TreeGrafter"/>
</dbReference>
<keyword evidence="2" id="KW-0479">Metal-binding</keyword>
<dbReference type="InterPro" id="IPR017850">
    <property type="entry name" value="Alkaline_phosphatase_core_sf"/>
</dbReference>
<evidence type="ECO:0000313" key="9">
    <source>
        <dbReference type="Proteomes" id="UP001055105"/>
    </source>
</evidence>
<feature type="chain" id="PRO_5041366352" evidence="6">
    <location>
        <begin position="21"/>
        <end position="464"/>
    </location>
</feature>
<dbReference type="Gene3D" id="3.40.720.10">
    <property type="entry name" value="Alkaline Phosphatase, subunit A"/>
    <property type="match status" value="1"/>
</dbReference>
<dbReference type="GO" id="GO:0046872">
    <property type="term" value="F:metal ion binding"/>
    <property type="evidence" value="ECO:0007669"/>
    <property type="project" value="UniProtKB-KW"/>
</dbReference>
<evidence type="ECO:0000259" key="7">
    <source>
        <dbReference type="Pfam" id="PF00884"/>
    </source>
</evidence>
<evidence type="ECO:0000256" key="1">
    <source>
        <dbReference type="ARBA" id="ARBA00008779"/>
    </source>
</evidence>
<organism evidence="8 9">
    <name type="scientific">Alistipes finegoldii</name>
    <dbReference type="NCBI Taxonomy" id="214856"/>
    <lineage>
        <taxon>Bacteria</taxon>
        <taxon>Pseudomonadati</taxon>
        <taxon>Bacteroidota</taxon>
        <taxon>Bacteroidia</taxon>
        <taxon>Bacteroidales</taxon>
        <taxon>Rikenellaceae</taxon>
        <taxon>Alistipes</taxon>
    </lineage>
</organism>
<dbReference type="EMBL" id="BQOL01000002">
    <property type="protein sequence ID" value="GKI20437.1"/>
    <property type="molecule type" value="Genomic_DNA"/>
</dbReference>
<proteinExistence type="inferred from homology"/>
<protein>
    <submittedName>
        <fullName evidence="8">Arylsulfatase</fullName>
    </submittedName>
</protein>
<keyword evidence="3" id="KW-0378">Hydrolase</keyword>
<keyword evidence="6" id="KW-0732">Signal</keyword>
<dbReference type="RefSeq" id="WP_195290283.1">
    <property type="nucleotide sequence ID" value="NZ_AP025581.1"/>
</dbReference>
<reference evidence="8" key="1">
    <citation type="submission" date="2022-01" db="EMBL/GenBank/DDBJ databases">
        <title>Novel bile acid biosynthetic pathways are enriched in the microbiome of centenarians.</title>
        <authorList>
            <person name="Sato Y."/>
            <person name="Atarashi K."/>
            <person name="Plichta R.D."/>
            <person name="Arai Y."/>
            <person name="Sasajima S."/>
            <person name="Kearney M.S."/>
            <person name="Suda W."/>
            <person name="Takeshita K."/>
            <person name="Sasaki T."/>
            <person name="Okamoto S."/>
            <person name="Skelly N.A."/>
            <person name="Okamura Y."/>
            <person name="Vlamakis H."/>
            <person name="Li Y."/>
            <person name="Tanoue T."/>
            <person name="Takei H."/>
            <person name="Nittono H."/>
            <person name="Narushima S."/>
            <person name="Irie J."/>
            <person name="Itoh H."/>
            <person name="Moriya K."/>
            <person name="Sugiura Y."/>
            <person name="Suematsu M."/>
            <person name="Moritoki N."/>
            <person name="Shibata S."/>
            <person name="Littman R.D."/>
            <person name="Fischbach A.M."/>
            <person name="Uwamino Y."/>
            <person name="Inoue T."/>
            <person name="Honda A."/>
            <person name="Hattori M."/>
            <person name="Murai T."/>
            <person name="Xavier J.R."/>
            <person name="Hirose N."/>
            <person name="Honda K."/>
        </authorList>
    </citation>
    <scope>NUCLEOTIDE SEQUENCE</scope>
    <source>
        <strain evidence="8">CE91-St16</strain>
    </source>
</reference>
<feature type="signal peptide" evidence="6">
    <location>
        <begin position="1"/>
        <end position="20"/>
    </location>
</feature>
<dbReference type="Pfam" id="PF00884">
    <property type="entry name" value="Sulfatase"/>
    <property type="match status" value="1"/>
</dbReference>
<feature type="modified residue" description="3-oxoalanine (Ser)" evidence="5">
    <location>
        <position position="79"/>
    </location>
</feature>
<name>A0AA37KUV8_9BACT</name>
<accession>A0AA37KUV8</accession>
<evidence type="ECO:0000256" key="6">
    <source>
        <dbReference type="SAM" id="SignalP"/>
    </source>
</evidence>
<dbReference type="PROSITE" id="PS51257">
    <property type="entry name" value="PROKAR_LIPOPROTEIN"/>
    <property type="match status" value="1"/>
</dbReference>
<dbReference type="PROSITE" id="PS00523">
    <property type="entry name" value="SULFATASE_1"/>
    <property type="match status" value="1"/>
</dbReference>
<feature type="domain" description="Sulfatase N-terminal" evidence="7">
    <location>
        <begin position="32"/>
        <end position="336"/>
    </location>
</feature>
<dbReference type="CDD" id="cd16151">
    <property type="entry name" value="sulfatase_like"/>
    <property type="match status" value="1"/>
</dbReference>
<evidence type="ECO:0000256" key="4">
    <source>
        <dbReference type="ARBA" id="ARBA00022837"/>
    </source>
</evidence>